<evidence type="ECO:0000313" key="1">
    <source>
        <dbReference type="EMBL" id="CDH32997.1"/>
    </source>
</evidence>
<organism evidence="1 2">
    <name type="scientific">Xenorhabdus bovienii str. Intermedium</name>
    <dbReference type="NCBI Taxonomy" id="1379677"/>
    <lineage>
        <taxon>Bacteria</taxon>
        <taxon>Pseudomonadati</taxon>
        <taxon>Pseudomonadota</taxon>
        <taxon>Gammaproteobacteria</taxon>
        <taxon>Enterobacterales</taxon>
        <taxon>Morganellaceae</taxon>
        <taxon>Xenorhabdus</taxon>
    </lineage>
</organism>
<protein>
    <submittedName>
        <fullName evidence="1">Uncharacterized protein</fullName>
    </submittedName>
</protein>
<comment type="caution">
    <text evidence="1">The sequence shown here is derived from an EMBL/GenBank/DDBJ whole genome shotgun (WGS) entry which is preliminary data.</text>
</comment>
<gene>
    <name evidence="1" type="ORF">XBI1_230007</name>
</gene>
<dbReference type="EMBL" id="CBTB010000146">
    <property type="protein sequence ID" value="CDH32997.1"/>
    <property type="molecule type" value="Genomic_DNA"/>
</dbReference>
<sequence length="52" mass="5778">MKMGLGIAVINYVVFVGGGYADKPTKSIWSQYSPFEKRTNFPCPSGHYAFTD</sequence>
<accession>A0A077Q9Q2</accession>
<dbReference type="Proteomes" id="UP000028480">
    <property type="component" value="Unassembled WGS sequence"/>
</dbReference>
<name>A0A077Q9Q2_XENBV</name>
<reference evidence="1" key="1">
    <citation type="submission" date="2013-07" db="EMBL/GenBank/DDBJ databases">
        <title>Sub-species coevolution in mutualistic symbiosis.</title>
        <authorList>
            <person name="Murfin K."/>
            <person name="Klassen J."/>
            <person name="Lee M."/>
            <person name="Forst S."/>
            <person name="Stock P."/>
            <person name="Goodrich-Blair H."/>
        </authorList>
    </citation>
    <scope>NUCLEOTIDE SEQUENCE [LARGE SCALE GENOMIC DNA]</scope>
    <source>
        <strain evidence="1">Intermedium</strain>
    </source>
</reference>
<dbReference type="AlphaFoldDB" id="A0A077Q9Q2"/>
<evidence type="ECO:0000313" key="2">
    <source>
        <dbReference type="Proteomes" id="UP000028480"/>
    </source>
</evidence>
<dbReference type="HOGENOM" id="CLU_3086265_0_0_6"/>
<proteinExistence type="predicted"/>